<sequence length="417" mass="46518">MSSQPATMAETTRTGPGLLNRGLPDEIVTWEILLRLPPESVLRCRAVCRAWRLATSTRDFLLAHHRRQPFLPIICGNGEADRDCENILVLDHPSADAQLQRVAELHGSSYPKASCDGLLILSNYDMRGSRFFSICNPVTREHAPLRQLSGFSLLGLYLHQPTFEYRLLLHGELTVGHMLNKARVGCYVFALGSDQPPRYIGAQEPPSSFSCRSTAQVRDSLHWYLVEQRQLVLVFDTTSESFRHMRAPIVSGNSDIFEMDGTLGIYSRDYATGTVDIWVLQNYEGEVWDCKYRVKLPVVEISRKLGSSLDYWDRQDIKLDLINANIVAKKRKEELALLLADTSTMDDDVKAWCVAQRATILAKSQVPPAPQPITVTPAMATTPLAYDASPSSASPPSPMATLTTPTIFPDFPVEEIA</sequence>
<organism evidence="2 4">
    <name type="scientific">Lolium multiflorum</name>
    <name type="common">Italian ryegrass</name>
    <name type="synonym">Lolium perenne subsp. multiflorum</name>
    <dbReference type="NCBI Taxonomy" id="4521"/>
    <lineage>
        <taxon>Eukaryota</taxon>
        <taxon>Viridiplantae</taxon>
        <taxon>Streptophyta</taxon>
        <taxon>Embryophyta</taxon>
        <taxon>Tracheophyta</taxon>
        <taxon>Spermatophyta</taxon>
        <taxon>Magnoliopsida</taxon>
        <taxon>Liliopsida</taxon>
        <taxon>Poales</taxon>
        <taxon>Poaceae</taxon>
        <taxon>BOP clade</taxon>
        <taxon>Pooideae</taxon>
        <taxon>Poodae</taxon>
        <taxon>Poeae</taxon>
        <taxon>Poeae Chloroplast Group 2 (Poeae type)</taxon>
        <taxon>Loliodinae</taxon>
        <taxon>Loliinae</taxon>
        <taxon>Lolium</taxon>
    </lineage>
</organism>
<keyword evidence="4" id="KW-1185">Reference proteome</keyword>
<evidence type="ECO:0000313" key="4">
    <source>
        <dbReference type="Proteomes" id="UP001231189"/>
    </source>
</evidence>
<evidence type="ECO:0000313" key="2">
    <source>
        <dbReference type="EMBL" id="KAK1669607.1"/>
    </source>
</evidence>
<evidence type="ECO:0000313" key="3">
    <source>
        <dbReference type="EMBL" id="KAK1669664.1"/>
    </source>
</evidence>
<evidence type="ECO:0000259" key="1">
    <source>
        <dbReference type="SMART" id="SM00256"/>
    </source>
</evidence>
<dbReference type="Pfam" id="PF08268">
    <property type="entry name" value="FBA_3"/>
    <property type="match status" value="1"/>
</dbReference>
<dbReference type="InterPro" id="IPR017451">
    <property type="entry name" value="F-box-assoc_interact_dom"/>
</dbReference>
<dbReference type="PANTHER" id="PTHR31672:SF2">
    <property type="entry name" value="F-BOX DOMAIN-CONTAINING PROTEIN"/>
    <property type="match status" value="1"/>
</dbReference>
<reference evidence="2" key="1">
    <citation type="submission" date="2023-07" db="EMBL/GenBank/DDBJ databases">
        <title>A chromosome-level genome assembly of Lolium multiflorum.</title>
        <authorList>
            <person name="Chen Y."/>
            <person name="Copetti D."/>
            <person name="Kolliker R."/>
            <person name="Studer B."/>
        </authorList>
    </citation>
    <scope>NUCLEOTIDE SEQUENCE</scope>
    <source>
        <strain evidence="2">02402/16</strain>
        <tissue evidence="2">Leaf</tissue>
    </source>
</reference>
<dbReference type="EMBL" id="JAUUTY010000003">
    <property type="protein sequence ID" value="KAK1669607.1"/>
    <property type="molecule type" value="Genomic_DNA"/>
</dbReference>
<dbReference type="Gene3D" id="1.20.1280.50">
    <property type="match status" value="1"/>
</dbReference>
<dbReference type="Pfam" id="PF12937">
    <property type="entry name" value="F-box-like"/>
    <property type="match status" value="1"/>
</dbReference>
<name>A0AAD8WP79_LOLMU</name>
<dbReference type="InterPro" id="IPR013187">
    <property type="entry name" value="F-box-assoc_dom_typ3"/>
</dbReference>
<dbReference type="Proteomes" id="UP001231189">
    <property type="component" value="Unassembled WGS sequence"/>
</dbReference>
<dbReference type="SUPFAM" id="SSF81383">
    <property type="entry name" value="F-box domain"/>
    <property type="match status" value="1"/>
</dbReference>
<dbReference type="CDD" id="cd22157">
    <property type="entry name" value="F-box_AtFBW1-like"/>
    <property type="match status" value="1"/>
</dbReference>
<dbReference type="PANTHER" id="PTHR31672">
    <property type="entry name" value="BNACNNG10540D PROTEIN"/>
    <property type="match status" value="1"/>
</dbReference>
<dbReference type="InterPro" id="IPR036047">
    <property type="entry name" value="F-box-like_dom_sf"/>
</dbReference>
<accession>A0AAD8WP79</accession>
<dbReference type="SMART" id="SM00256">
    <property type="entry name" value="FBOX"/>
    <property type="match status" value="1"/>
</dbReference>
<dbReference type="NCBIfam" id="TIGR01640">
    <property type="entry name" value="F_box_assoc_1"/>
    <property type="match status" value="1"/>
</dbReference>
<dbReference type="EMBL" id="JAUUTY010000003">
    <property type="protein sequence ID" value="KAK1669664.1"/>
    <property type="molecule type" value="Genomic_DNA"/>
</dbReference>
<gene>
    <name evidence="2" type="ORF">QYE76_057766</name>
    <name evidence="3" type="ORF">QYE76_057823</name>
</gene>
<dbReference type="AlphaFoldDB" id="A0AAD8WP79"/>
<comment type="caution">
    <text evidence="2">The sequence shown here is derived from an EMBL/GenBank/DDBJ whole genome shotgun (WGS) entry which is preliminary data.</text>
</comment>
<protein>
    <recommendedName>
        <fullName evidence="1">F-box domain-containing protein</fullName>
    </recommendedName>
</protein>
<dbReference type="InterPro" id="IPR001810">
    <property type="entry name" value="F-box_dom"/>
</dbReference>
<proteinExistence type="predicted"/>
<feature type="domain" description="F-box" evidence="1">
    <location>
        <begin position="23"/>
        <end position="64"/>
    </location>
</feature>
<dbReference type="InterPro" id="IPR050796">
    <property type="entry name" value="SCF_F-box_component"/>
</dbReference>